<dbReference type="VEuPathDB" id="FungiDB:AeMF1_017011"/>
<keyword evidence="7" id="KW-1185">Reference proteome</keyword>
<evidence type="ECO:0000259" key="5">
    <source>
        <dbReference type="Pfam" id="PF07989"/>
    </source>
</evidence>
<dbReference type="GO" id="GO:0005737">
    <property type="term" value="C:cytoplasm"/>
    <property type="evidence" value="ECO:0007669"/>
    <property type="project" value="UniProtKB-SubCell"/>
</dbReference>
<reference evidence="6 7" key="1">
    <citation type="submission" date="2019-07" db="EMBL/GenBank/DDBJ databases">
        <title>Genomics analysis of Aphanomyces spp. identifies a new class of oomycete effector associated with host adaptation.</title>
        <authorList>
            <person name="Gaulin E."/>
        </authorList>
    </citation>
    <scope>NUCLEOTIDE SEQUENCE [LARGE SCALE GENOMIC DNA]</scope>
    <source>
        <strain evidence="6 7">ATCC 201684</strain>
    </source>
</reference>
<dbReference type="GO" id="GO:0005815">
    <property type="term" value="C:microtubule organizing center"/>
    <property type="evidence" value="ECO:0007669"/>
    <property type="project" value="InterPro"/>
</dbReference>
<evidence type="ECO:0000313" key="7">
    <source>
        <dbReference type="Proteomes" id="UP000481153"/>
    </source>
</evidence>
<proteinExistence type="predicted"/>
<sequence>MESDPRMDLQLIREGELERERLQKESFNMKLRINFLEEQLLKYKEGTAFEDEDFESENIHLRTVVEEKVQELERRNFLLVRARDAIEVLRADLESAKEANRFMASRSQNQLDEASQEIQRLELEVMRLEEEVNRLRSELEELNAKCEELLKQKQVLELELQDQIQRSHQAGEDSQQPENFAFEVERVRRDTHREAQKEFDARLGQERAAWSEERMKLLADLDQKDVSMKALSSGKASMDYQVERLKSQIDTLMSENNKLQDKLAQVARESDEDVFGFRLRCQKLESEVKLSQDRCRESDAKMHNALIAQEELQNELDTVKLIQAGRESEDVLGLRLRCQKLESEVKHSQDRCRESEAKMHNAMIAHENLQNQLESMKRQRGGVDDDVKQLQKKLEDAASFNKTLIAELNSAREEIKSMKPHVIADGGDILKNVQTELSEARARETELNLALEVAFKEKSRAVASLQEAEQKLAKMNDANATSRKEQEAQSKSWQQDRQYLEAKIDNLERELLQCRAKLNNQATETAFTSTFIEELKRSFDSKIREYNGRLNEKADFFRSSLDKLESRLFDAKLQLSSRQKANHDFEQKCEQVFCAKQDLSNQHNALAKKYRQLDAEYQRILGELINSKEAQSIMEGEKANREAKIRLLHDEVAQSRQLKDTLERQLKAMMQEQGPLKVKILQLQEKVKGLEDGNRGNNQVQQSEDPTAELGTKNHYAKALNADKLESIIAKAAQLQDHTRRFQQKHAAIWQDAMSGKSVPASVDSDCKRLLKANTLLCQKIAQVAMEVKQGQNSVTQIIHGDEPPTRLSQNGRRSASKSVFSTYELEKLTQSIQATNSRKMPSLNGRRQEFKSEFSSHELEALGQRVRPSNVLPQYNGQPATVRVVEAFQATQQMLEGLHGELMKARLDDFSTTPNR</sequence>
<feature type="coiled-coil region" evidence="3">
    <location>
        <begin position="79"/>
        <end position="166"/>
    </location>
</feature>
<gene>
    <name evidence="6" type="ORF">Ae201684_018280</name>
</gene>
<dbReference type="AlphaFoldDB" id="A0A6G0W646"/>
<evidence type="ECO:0000256" key="3">
    <source>
        <dbReference type="SAM" id="Coils"/>
    </source>
</evidence>
<name>A0A6G0W646_9STRA</name>
<dbReference type="Proteomes" id="UP000481153">
    <property type="component" value="Unassembled WGS sequence"/>
</dbReference>
<evidence type="ECO:0000313" key="6">
    <source>
        <dbReference type="EMBL" id="KAF0722681.1"/>
    </source>
</evidence>
<comment type="subcellular location">
    <subcellularLocation>
        <location evidence="1">Cytoplasm</location>
    </subcellularLocation>
</comment>
<accession>A0A6G0W646</accession>
<evidence type="ECO:0000256" key="2">
    <source>
        <dbReference type="ARBA" id="ARBA00022490"/>
    </source>
</evidence>
<feature type="domain" description="Centrosomin N-terminal motif 1" evidence="5">
    <location>
        <begin position="12"/>
        <end position="87"/>
    </location>
</feature>
<dbReference type="Pfam" id="PF07989">
    <property type="entry name" value="Cnn_1N"/>
    <property type="match status" value="1"/>
</dbReference>
<feature type="coiled-coil region" evidence="3">
    <location>
        <begin position="242"/>
        <end position="269"/>
    </location>
</feature>
<protein>
    <recommendedName>
        <fullName evidence="5">Centrosomin N-terminal motif 1 domain-containing protein</fullName>
    </recommendedName>
</protein>
<feature type="coiled-coil region" evidence="3">
    <location>
        <begin position="645"/>
        <end position="672"/>
    </location>
</feature>
<organism evidence="6 7">
    <name type="scientific">Aphanomyces euteiches</name>
    <dbReference type="NCBI Taxonomy" id="100861"/>
    <lineage>
        <taxon>Eukaryota</taxon>
        <taxon>Sar</taxon>
        <taxon>Stramenopiles</taxon>
        <taxon>Oomycota</taxon>
        <taxon>Saprolegniomycetes</taxon>
        <taxon>Saprolegniales</taxon>
        <taxon>Verrucalvaceae</taxon>
        <taxon>Aphanomyces</taxon>
    </lineage>
</organism>
<evidence type="ECO:0000256" key="4">
    <source>
        <dbReference type="SAM" id="MobiDB-lite"/>
    </source>
</evidence>
<feature type="region of interest" description="Disordered" evidence="4">
    <location>
        <begin position="473"/>
        <end position="494"/>
    </location>
</feature>
<comment type="caution">
    <text evidence="6">The sequence shown here is derived from an EMBL/GenBank/DDBJ whole genome shotgun (WGS) entry which is preliminary data.</text>
</comment>
<dbReference type="InterPro" id="IPR012943">
    <property type="entry name" value="Cnn_1N"/>
</dbReference>
<feature type="coiled-coil region" evidence="3">
    <location>
        <begin position="338"/>
        <end position="393"/>
    </location>
</feature>
<evidence type="ECO:0000256" key="1">
    <source>
        <dbReference type="ARBA" id="ARBA00004496"/>
    </source>
</evidence>
<keyword evidence="2" id="KW-0963">Cytoplasm</keyword>
<keyword evidence="3" id="KW-0175">Coiled coil</keyword>
<dbReference type="EMBL" id="VJMJ01000327">
    <property type="protein sequence ID" value="KAF0722681.1"/>
    <property type="molecule type" value="Genomic_DNA"/>
</dbReference>